<dbReference type="EMBL" id="CAJVPT010023349">
    <property type="protein sequence ID" value="CAG8664863.1"/>
    <property type="molecule type" value="Genomic_DNA"/>
</dbReference>
<protein>
    <submittedName>
        <fullName evidence="1">9179_t:CDS:1</fullName>
    </submittedName>
</protein>
<comment type="caution">
    <text evidence="1">The sequence shown here is derived from an EMBL/GenBank/DDBJ whole genome shotgun (WGS) entry which is preliminary data.</text>
</comment>
<dbReference type="Proteomes" id="UP000789525">
    <property type="component" value="Unassembled WGS sequence"/>
</dbReference>
<sequence length="416" mass="48862">MDALNSERNKPVLSKSTKRNLRRKEQRHIKKARHEGPTIPDADDNQHTAPDSNNGLDNERLDLFYDPKNAKKLHVIYFTFSHKTQAETRVLKKEEIREYIRSYRVSEDFNPEDLKSTYTSQPSTLFSPRSTFVEKLSEDKYRRHITETNSIDLITNDKEFSIPAKYLELLEVDIFHVRDPLDPPSSELWERFGQWADFEKIKKFRHHCRRLWKKTKHAYEQHIESLKNPMELYDIPNVFLRHTNDKLFIADEITKKVAGDVHLDGYKYVSKPWCFKNAIGETMIDFFDLNLNNYLIIRTARVIDQYYKHNLSEPSHRSNQFTKDLIEHFGASCVQDLIRELQPLSDAVNDYLNNTYPALYIKMKKLDLGSNVPKSFGAFPTISINFNSICQFHRDLKDHRNTLCVVCPLGMFGVGI</sequence>
<gene>
    <name evidence="1" type="ORF">ACOLOM_LOCUS8720</name>
</gene>
<keyword evidence="2" id="KW-1185">Reference proteome</keyword>
<name>A0ACA9NMN9_9GLOM</name>
<evidence type="ECO:0000313" key="1">
    <source>
        <dbReference type="EMBL" id="CAG8664863.1"/>
    </source>
</evidence>
<evidence type="ECO:0000313" key="2">
    <source>
        <dbReference type="Proteomes" id="UP000789525"/>
    </source>
</evidence>
<organism evidence="1 2">
    <name type="scientific">Acaulospora colombiana</name>
    <dbReference type="NCBI Taxonomy" id="27376"/>
    <lineage>
        <taxon>Eukaryota</taxon>
        <taxon>Fungi</taxon>
        <taxon>Fungi incertae sedis</taxon>
        <taxon>Mucoromycota</taxon>
        <taxon>Glomeromycotina</taxon>
        <taxon>Glomeromycetes</taxon>
        <taxon>Diversisporales</taxon>
        <taxon>Acaulosporaceae</taxon>
        <taxon>Acaulospora</taxon>
    </lineage>
</organism>
<proteinExistence type="predicted"/>
<reference evidence="1" key="1">
    <citation type="submission" date="2021-06" db="EMBL/GenBank/DDBJ databases">
        <authorList>
            <person name="Kallberg Y."/>
            <person name="Tangrot J."/>
            <person name="Rosling A."/>
        </authorList>
    </citation>
    <scope>NUCLEOTIDE SEQUENCE</scope>
    <source>
        <strain evidence="1">CL356</strain>
    </source>
</reference>
<accession>A0ACA9NMN9</accession>